<keyword evidence="1" id="KW-0472">Membrane</keyword>
<dbReference type="AlphaFoldDB" id="A0A0G1VG05"/>
<gene>
    <name evidence="2" type="ORF">UY40_C0021G0005</name>
</gene>
<keyword evidence="1" id="KW-0812">Transmembrane</keyword>
<comment type="caution">
    <text evidence="2">The sequence shown here is derived from an EMBL/GenBank/DDBJ whole genome shotgun (WGS) entry which is preliminary data.</text>
</comment>
<feature type="transmembrane region" description="Helical" evidence="1">
    <location>
        <begin position="51"/>
        <end position="71"/>
    </location>
</feature>
<dbReference type="Proteomes" id="UP000034119">
    <property type="component" value="Unassembled WGS sequence"/>
</dbReference>
<proteinExistence type="predicted"/>
<sequence length="77" mass="8472">MLLVFAVALVCLPYRIALPPAGGVWYCTNPIYPAIGYLAFPINVLTNDLSWAYLFAPLSLLLYALIGFLIVKLKAKV</sequence>
<protein>
    <submittedName>
        <fullName evidence="2">Uncharacterized protein</fullName>
    </submittedName>
</protein>
<reference evidence="2 3" key="1">
    <citation type="journal article" date="2015" name="Nature">
        <title>rRNA introns, odd ribosomes, and small enigmatic genomes across a large radiation of phyla.</title>
        <authorList>
            <person name="Brown C.T."/>
            <person name="Hug L.A."/>
            <person name="Thomas B.C."/>
            <person name="Sharon I."/>
            <person name="Castelle C.J."/>
            <person name="Singh A."/>
            <person name="Wilkins M.J."/>
            <person name="Williams K.H."/>
            <person name="Banfield J.F."/>
        </authorList>
    </citation>
    <scope>NUCLEOTIDE SEQUENCE [LARGE SCALE GENOMIC DNA]</scope>
</reference>
<organism evidence="2 3">
    <name type="scientific">candidate division CPR1 bacterium GW2011_GWC1_49_13</name>
    <dbReference type="NCBI Taxonomy" id="1618342"/>
    <lineage>
        <taxon>Bacteria</taxon>
        <taxon>candidate division CPR1</taxon>
    </lineage>
</organism>
<dbReference type="EMBL" id="LCPW01000021">
    <property type="protein sequence ID" value="KKW05396.1"/>
    <property type="molecule type" value="Genomic_DNA"/>
</dbReference>
<evidence type="ECO:0000313" key="2">
    <source>
        <dbReference type="EMBL" id="KKW05396.1"/>
    </source>
</evidence>
<accession>A0A0G1VG05</accession>
<keyword evidence="1" id="KW-1133">Transmembrane helix</keyword>
<evidence type="ECO:0000256" key="1">
    <source>
        <dbReference type="SAM" id="Phobius"/>
    </source>
</evidence>
<evidence type="ECO:0000313" key="3">
    <source>
        <dbReference type="Proteomes" id="UP000034119"/>
    </source>
</evidence>
<dbReference type="STRING" id="1618342.UY40_C0021G0005"/>
<name>A0A0G1VG05_9BACT</name>